<dbReference type="Pfam" id="PF00291">
    <property type="entry name" value="PALP"/>
    <property type="match status" value="1"/>
</dbReference>
<dbReference type="PANTHER" id="PTHR48078:SF7">
    <property type="entry name" value="BLL6502 PROTEIN"/>
    <property type="match status" value="1"/>
</dbReference>
<organism evidence="6 7">
    <name type="scientific">Nocardioides lentus</name>
    <dbReference type="NCBI Taxonomy" id="338077"/>
    <lineage>
        <taxon>Bacteria</taxon>
        <taxon>Bacillati</taxon>
        <taxon>Actinomycetota</taxon>
        <taxon>Actinomycetes</taxon>
        <taxon>Propionibacteriales</taxon>
        <taxon>Nocardioidaceae</taxon>
        <taxon>Nocardioides</taxon>
    </lineage>
</organism>
<dbReference type="Gene3D" id="3.40.50.1100">
    <property type="match status" value="2"/>
</dbReference>
<feature type="region of interest" description="Disordered" evidence="4">
    <location>
        <begin position="1"/>
        <end position="27"/>
    </location>
</feature>
<dbReference type="InterPro" id="IPR050147">
    <property type="entry name" value="Ser/Thr_Dehydratase"/>
</dbReference>
<feature type="compositionally biased region" description="Pro residues" evidence="4">
    <location>
        <begin position="119"/>
        <end position="131"/>
    </location>
</feature>
<feature type="domain" description="Tryptophan synthase beta chain-like PALP" evidence="5">
    <location>
        <begin position="159"/>
        <end position="450"/>
    </location>
</feature>
<proteinExistence type="predicted"/>
<protein>
    <recommendedName>
        <fullName evidence="5">Tryptophan synthase beta chain-like PALP domain-containing protein</fullName>
    </recommendedName>
</protein>
<evidence type="ECO:0000256" key="2">
    <source>
        <dbReference type="ARBA" id="ARBA00022898"/>
    </source>
</evidence>
<dbReference type="InterPro" id="IPR001926">
    <property type="entry name" value="TrpB-like_PALP"/>
</dbReference>
<feature type="compositionally biased region" description="Low complexity" evidence="4">
    <location>
        <begin position="13"/>
        <end position="22"/>
    </location>
</feature>
<dbReference type="NCBIfam" id="NF004771">
    <property type="entry name" value="PRK06110.1"/>
    <property type="match status" value="1"/>
</dbReference>
<reference evidence="6 7" key="1">
    <citation type="journal article" date="2019" name="Int. J. Syst. Evol. Microbiol.">
        <title>The Global Catalogue of Microorganisms (GCM) 10K type strain sequencing project: providing services to taxonomists for standard genome sequencing and annotation.</title>
        <authorList>
            <consortium name="The Broad Institute Genomics Platform"/>
            <consortium name="The Broad Institute Genome Sequencing Center for Infectious Disease"/>
            <person name="Wu L."/>
            <person name="Ma J."/>
        </authorList>
    </citation>
    <scope>NUCLEOTIDE SEQUENCE [LARGE SCALE GENOMIC DNA]</scope>
    <source>
        <strain evidence="6 7">JCM 14046</strain>
    </source>
</reference>
<evidence type="ECO:0000313" key="6">
    <source>
        <dbReference type="EMBL" id="GAA1906221.1"/>
    </source>
</evidence>
<name>A0ABN2P1I9_9ACTN</name>
<comment type="caution">
    <text evidence="6">The sequence shown here is derived from an EMBL/GenBank/DDBJ whole genome shotgun (WGS) entry which is preliminary data.</text>
</comment>
<dbReference type="Proteomes" id="UP001501612">
    <property type="component" value="Unassembled WGS sequence"/>
</dbReference>
<evidence type="ECO:0000256" key="4">
    <source>
        <dbReference type="SAM" id="MobiDB-lite"/>
    </source>
</evidence>
<sequence length="472" mass="48791">MSHHQPPPPPDGPAADGAQAADDAARRAEQARLYGAPVDDLAREMEQLLGIDARELASTLGISAPMLARVREGRRARIGNPTATARLVMLRDFCGHLRAGRASAADVPLTLSQVRAASGPPPSHYPTPQAPLLPRSAAAPEDPFALTDETLRAATAVVRRHVRATPTRRWPLLEQVTGVETWVKHENHCPTGAFKVRGGLVLLDRLLAERGREGLPGLVSATRGNHGQSLAYAGAAAGVPVTIVVPEGNSPDKNRAMEGYGARLVVHGDDFQTAREHADHLARTEGLVGVSAFHPALVAGVATYAAELHASVPDLDVVYVPVGMGSGAAANVAVRDLLGLRTEVVGVVADRAPAYALSHAAGEPVSTETADTVVDGVACRVPDPDAVRILAAGVSRVVRVGDDAARDAMALMYRATHNLAEPAGALSLAGLLADTARPASHTRVAVVHCGGNCDADVLLAALAGAPGVGDGS</sequence>
<dbReference type="CDD" id="cd01562">
    <property type="entry name" value="Thr-dehyd"/>
    <property type="match status" value="1"/>
</dbReference>
<dbReference type="RefSeq" id="WP_344002887.1">
    <property type="nucleotide sequence ID" value="NZ_BAAAMY010000001.1"/>
</dbReference>
<keyword evidence="2" id="KW-0663">Pyridoxal phosphate</keyword>
<accession>A0ABN2P1I9</accession>
<gene>
    <name evidence="6" type="ORF">GCM10009737_03740</name>
</gene>
<evidence type="ECO:0000256" key="3">
    <source>
        <dbReference type="ARBA" id="ARBA00023239"/>
    </source>
</evidence>
<evidence type="ECO:0000259" key="5">
    <source>
        <dbReference type="Pfam" id="PF00291"/>
    </source>
</evidence>
<keyword evidence="3" id="KW-0456">Lyase</keyword>
<comment type="cofactor">
    <cofactor evidence="1">
        <name>pyridoxal 5'-phosphate</name>
        <dbReference type="ChEBI" id="CHEBI:597326"/>
    </cofactor>
</comment>
<evidence type="ECO:0000256" key="1">
    <source>
        <dbReference type="ARBA" id="ARBA00001933"/>
    </source>
</evidence>
<evidence type="ECO:0000313" key="7">
    <source>
        <dbReference type="Proteomes" id="UP001501612"/>
    </source>
</evidence>
<dbReference type="SUPFAM" id="SSF53686">
    <property type="entry name" value="Tryptophan synthase beta subunit-like PLP-dependent enzymes"/>
    <property type="match status" value="1"/>
</dbReference>
<dbReference type="EMBL" id="BAAAMY010000001">
    <property type="protein sequence ID" value="GAA1906221.1"/>
    <property type="molecule type" value="Genomic_DNA"/>
</dbReference>
<keyword evidence="7" id="KW-1185">Reference proteome</keyword>
<dbReference type="InterPro" id="IPR036052">
    <property type="entry name" value="TrpB-like_PALP_sf"/>
</dbReference>
<dbReference type="PANTHER" id="PTHR48078">
    <property type="entry name" value="THREONINE DEHYDRATASE, MITOCHONDRIAL-RELATED"/>
    <property type="match status" value="1"/>
</dbReference>
<feature type="compositionally biased region" description="Pro residues" evidence="4">
    <location>
        <begin position="1"/>
        <end position="12"/>
    </location>
</feature>
<feature type="region of interest" description="Disordered" evidence="4">
    <location>
        <begin position="115"/>
        <end position="134"/>
    </location>
</feature>